<feature type="region of interest" description="Disordered" evidence="1">
    <location>
        <begin position="248"/>
        <end position="271"/>
    </location>
</feature>
<dbReference type="InterPro" id="IPR016187">
    <property type="entry name" value="CTDL_fold"/>
</dbReference>
<reference evidence="6" key="3">
    <citation type="submission" date="2015-06" db="UniProtKB">
        <authorList>
            <consortium name="EnsemblMetazoa"/>
        </authorList>
    </citation>
    <scope>IDENTIFICATION</scope>
</reference>
<feature type="chain" id="PRO_5008786893" description="C-type lectin domain-containing protein" evidence="3">
    <location>
        <begin position="21"/>
        <end position="394"/>
    </location>
</feature>
<dbReference type="EMBL" id="KB311498">
    <property type="protein sequence ID" value="ELT89166.1"/>
    <property type="molecule type" value="Genomic_DNA"/>
</dbReference>
<dbReference type="InterPro" id="IPR050111">
    <property type="entry name" value="C-type_lectin/snaclec_domain"/>
</dbReference>
<evidence type="ECO:0000256" key="1">
    <source>
        <dbReference type="SAM" id="MobiDB-lite"/>
    </source>
</evidence>
<name>R7TDL9_CAPTE</name>
<sequence length="394" mass="43622">MSSSYLAISCFVTFIILALGQPVSNNCPLTWRLWSGSCYRFFQEQSLNFSSAHRFCVDHGGRLAVVDSKHDNAFVLALCKSESNCPVETWIGLHKEGNSWVWTDSSPAGWTNWYENIWGSMNESTGDGKCAIIWTNTVLFGEGKWGSKDCGSEFPFLCEHGRVIPEMARGIDYSYPYTWVMETTEQPNTVTLAIFDKGGLGESSAHFNKAAAVYASCGAGVLCVVGFIIFMLICLVYKPLKAPGNQRLSNLENQPQTSCSSKPNRSTESPPLKACFPTWTLFEDQKPDHDKLANVESVLPHEGPKHSNDNYENLQLPSAPVEKRCSLKTPPICDSNCLVAKTNKLQQDVGHQDSLNGDYVTMPRVVPGRADTNFSLTSELVLFENSIYSPSSSY</sequence>
<accession>R7TDL9</accession>
<dbReference type="OrthoDB" id="6133475at2759"/>
<dbReference type="Gene3D" id="3.10.100.10">
    <property type="entry name" value="Mannose-Binding Protein A, subunit A"/>
    <property type="match status" value="1"/>
</dbReference>
<reference evidence="7" key="1">
    <citation type="submission" date="2012-12" db="EMBL/GenBank/DDBJ databases">
        <authorList>
            <person name="Hellsten U."/>
            <person name="Grimwood J."/>
            <person name="Chapman J.A."/>
            <person name="Shapiro H."/>
            <person name="Aerts A."/>
            <person name="Otillar R.P."/>
            <person name="Terry A.Y."/>
            <person name="Boore J.L."/>
            <person name="Simakov O."/>
            <person name="Marletaz F."/>
            <person name="Cho S.-J."/>
            <person name="Edsinger-Gonzales E."/>
            <person name="Havlak P."/>
            <person name="Kuo D.-H."/>
            <person name="Larsson T."/>
            <person name="Lv J."/>
            <person name="Arendt D."/>
            <person name="Savage R."/>
            <person name="Osoegawa K."/>
            <person name="de Jong P."/>
            <person name="Lindberg D.R."/>
            <person name="Seaver E.C."/>
            <person name="Weisblat D.A."/>
            <person name="Putnam N.H."/>
            <person name="Grigoriev I.V."/>
            <person name="Rokhsar D.S."/>
        </authorList>
    </citation>
    <scope>NUCLEOTIDE SEQUENCE</scope>
    <source>
        <strain evidence="7">I ESC-2004</strain>
    </source>
</reference>
<feature type="signal peptide" evidence="3">
    <location>
        <begin position="1"/>
        <end position="20"/>
    </location>
</feature>
<feature type="compositionally biased region" description="Polar residues" evidence="1">
    <location>
        <begin position="248"/>
        <end position="269"/>
    </location>
</feature>
<organism evidence="5">
    <name type="scientific">Capitella teleta</name>
    <name type="common">Polychaete worm</name>
    <dbReference type="NCBI Taxonomy" id="283909"/>
    <lineage>
        <taxon>Eukaryota</taxon>
        <taxon>Metazoa</taxon>
        <taxon>Spiralia</taxon>
        <taxon>Lophotrochozoa</taxon>
        <taxon>Annelida</taxon>
        <taxon>Polychaeta</taxon>
        <taxon>Sedentaria</taxon>
        <taxon>Scolecida</taxon>
        <taxon>Capitellidae</taxon>
        <taxon>Capitella</taxon>
    </lineage>
</organism>
<dbReference type="CDD" id="cd00037">
    <property type="entry name" value="CLECT"/>
    <property type="match status" value="1"/>
</dbReference>
<evidence type="ECO:0000313" key="5">
    <source>
        <dbReference type="EMBL" id="ELT89166.1"/>
    </source>
</evidence>
<keyword evidence="2" id="KW-0472">Membrane</keyword>
<keyword evidence="3" id="KW-0732">Signal</keyword>
<dbReference type="Pfam" id="PF00059">
    <property type="entry name" value="Lectin_C"/>
    <property type="match status" value="1"/>
</dbReference>
<dbReference type="AlphaFoldDB" id="R7TDL9"/>
<reference evidence="5 7" key="2">
    <citation type="journal article" date="2013" name="Nature">
        <title>Insights into bilaterian evolution from three spiralian genomes.</title>
        <authorList>
            <person name="Simakov O."/>
            <person name="Marletaz F."/>
            <person name="Cho S.J."/>
            <person name="Edsinger-Gonzales E."/>
            <person name="Havlak P."/>
            <person name="Hellsten U."/>
            <person name="Kuo D.H."/>
            <person name="Larsson T."/>
            <person name="Lv J."/>
            <person name="Arendt D."/>
            <person name="Savage R."/>
            <person name="Osoegawa K."/>
            <person name="de Jong P."/>
            <person name="Grimwood J."/>
            <person name="Chapman J.A."/>
            <person name="Shapiro H."/>
            <person name="Aerts A."/>
            <person name="Otillar R.P."/>
            <person name="Terry A.Y."/>
            <person name="Boore J.L."/>
            <person name="Grigoriev I.V."/>
            <person name="Lindberg D.R."/>
            <person name="Seaver E.C."/>
            <person name="Weisblat D.A."/>
            <person name="Putnam N.H."/>
            <person name="Rokhsar D.S."/>
        </authorList>
    </citation>
    <scope>NUCLEOTIDE SEQUENCE</scope>
    <source>
        <strain evidence="5 7">I ESC-2004</strain>
    </source>
</reference>
<proteinExistence type="predicted"/>
<evidence type="ECO:0000313" key="6">
    <source>
        <dbReference type="EnsemblMetazoa" id="CapteP194506"/>
    </source>
</evidence>
<dbReference type="Proteomes" id="UP000014760">
    <property type="component" value="Unassembled WGS sequence"/>
</dbReference>
<keyword evidence="2" id="KW-0812">Transmembrane</keyword>
<evidence type="ECO:0000259" key="4">
    <source>
        <dbReference type="PROSITE" id="PS50041"/>
    </source>
</evidence>
<dbReference type="HOGENOM" id="CLU_700668_0_0_1"/>
<evidence type="ECO:0000313" key="7">
    <source>
        <dbReference type="Proteomes" id="UP000014760"/>
    </source>
</evidence>
<dbReference type="PANTHER" id="PTHR22803">
    <property type="entry name" value="MANNOSE, PHOSPHOLIPASE, LECTIN RECEPTOR RELATED"/>
    <property type="match status" value="1"/>
</dbReference>
<evidence type="ECO:0000256" key="3">
    <source>
        <dbReference type="SAM" id="SignalP"/>
    </source>
</evidence>
<feature type="transmembrane region" description="Helical" evidence="2">
    <location>
        <begin position="213"/>
        <end position="237"/>
    </location>
</feature>
<protein>
    <recommendedName>
        <fullName evidence="4">C-type lectin domain-containing protein</fullName>
    </recommendedName>
</protein>
<keyword evidence="2" id="KW-1133">Transmembrane helix</keyword>
<dbReference type="PROSITE" id="PS50041">
    <property type="entry name" value="C_TYPE_LECTIN_2"/>
    <property type="match status" value="1"/>
</dbReference>
<dbReference type="InterPro" id="IPR016186">
    <property type="entry name" value="C-type_lectin-like/link_sf"/>
</dbReference>
<gene>
    <name evidence="5" type="ORF">CAPTEDRAFT_194506</name>
</gene>
<dbReference type="SUPFAM" id="SSF56436">
    <property type="entry name" value="C-type lectin-like"/>
    <property type="match status" value="1"/>
</dbReference>
<feature type="domain" description="C-type lectin" evidence="4">
    <location>
        <begin position="34"/>
        <end position="159"/>
    </location>
</feature>
<dbReference type="InterPro" id="IPR001304">
    <property type="entry name" value="C-type_lectin-like"/>
</dbReference>
<keyword evidence="7" id="KW-1185">Reference proteome</keyword>
<evidence type="ECO:0000256" key="2">
    <source>
        <dbReference type="SAM" id="Phobius"/>
    </source>
</evidence>
<dbReference type="EnsemblMetazoa" id="CapteT194506">
    <property type="protein sequence ID" value="CapteP194506"/>
    <property type="gene ID" value="CapteG194506"/>
</dbReference>
<dbReference type="SMART" id="SM00034">
    <property type="entry name" value="CLECT"/>
    <property type="match status" value="1"/>
</dbReference>
<dbReference type="EMBL" id="AMQN01003321">
    <property type="status" value="NOT_ANNOTATED_CDS"/>
    <property type="molecule type" value="Genomic_DNA"/>
</dbReference>